<proteinExistence type="predicted"/>
<dbReference type="EMBL" id="GIFC01003402">
    <property type="protein sequence ID" value="MXU85485.1"/>
    <property type="molecule type" value="Transcribed_RNA"/>
</dbReference>
<sequence>MPNTSFLCLEHWRTMVWVMVSLTEGARGRQRTAPSRKLGSSSMRSHRESRKRSEPASRRRRSKLPRCSNTRLSWLPVTTDRIWAWM</sequence>
<evidence type="ECO:0000313" key="2">
    <source>
        <dbReference type="EMBL" id="MXU85485.1"/>
    </source>
</evidence>
<dbReference type="AlphaFoldDB" id="A0A6B0UA39"/>
<feature type="region of interest" description="Disordered" evidence="1">
    <location>
        <begin position="26"/>
        <end position="65"/>
    </location>
</feature>
<evidence type="ECO:0000256" key="1">
    <source>
        <dbReference type="SAM" id="MobiDB-lite"/>
    </source>
</evidence>
<protein>
    <submittedName>
        <fullName evidence="2">Uncharacterized protein</fullName>
    </submittedName>
</protein>
<reference evidence="2" key="1">
    <citation type="submission" date="2019-12" db="EMBL/GenBank/DDBJ databases">
        <title>An insight into the sialome of adult female Ixodes ricinus ticks feeding for 6 days.</title>
        <authorList>
            <person name="Perner J."/>
            <person name="Ribeiro J.M.C."/>
        </authorList>
    </citation>
    <scope>NUCLEOTIDE SEQUENCE</scope>
    <source>
        <strain evidence="2">Semi-engorged</strain>
        <tissue evidence="2">Salivary glands</tissue>
    </source>
</reference>
<organism evidence="2">
    <name type="scientific">Ixodes ricinus</name>
    <name type="common">Common tick</name>
    <name type="synonym">Acarus ricinus</name>
    <dbReference type="NCBI Taxonomy" id="34613"/>
    <lineage>
        <taxon>Eukaryota</taxon>
        <taxon>Metazoa</taxon>
        <taxon>Ecdysozoa</taxon>
        <taxon>Arthropoda</taxon>
        <taxon>Chelicerata</taxon>
        <taxon>Arachnida</taxon>
        <taxon>Acari</taxon>
        <taxon>Parasitiformes</taxon>
        <taxon>Ixodida</taxon>
        <taxon>Ixodoidea</taxon>
        <taxon>Ixodidae</taxon>
        <taxon>Ixodinae</taxon>
        <taxon>Ixodes</taxon>
    </lineage>
</organism>
<accession>A0A6B0UA39</accession>
<name>A0A6B0UA39_IXORI</name>